<dbReference type="EMBL" id="CAFBMH010000010">
    <property type="protein sequence ID" value="CAB4894189.1"/>
    <property type="molecule type" value="Genomic_DNA"/>
</dbReference>
<dbReference type="PANTHER" id="PTHR10412:SF11">
    <property type="entry name" value="MANNOSYL-OLIGOSACCHARIDE GLUCOSIDASE"/>
    <property type="match status" value="1"/>
</dbReference>
<evidence type="ECO:0000256" key="2">
    <source>
        <dbReference type="ARBA" id="ARBA00022801"/>
    </source>
</evidence>
<dbReference type="InterPro" id="IPR008928">
    <property type="entry name" value="6-hairpin_glycosidase_sf"/>
</dbReference>
<dbReference type="EMBL" id="CAEZYR010000003">
    <property type="protein sequence ID" value="CAB4725800.1"/>
    <property type="molecule type" value="Genomic_DNA"/>
</dbReference>
<accession>A0A6J7FPZ2</accession>
<evidence type="ECO:0000256" key="3">
    <source>
        <dbReference type="ARBA" id="ARBA00023295"/>
    </source>
</evidence>
<dbReference type="InterPro" id="IPR004888">
    <property type="entry name" value="Glycoside_hydrolase_63"/>
</dbReference>
<dbReference type="GO" id="GO:0004573">
    <property type="term" value="F:Glc3Man9GlcNAc2 oligosaccharide glucosidase activity"/>
    <property type="evidence" value="ECO:0007669"/>
    <property type="project" value="InterPro"/>
</dbReference>
<dbReference type="InterPro" id="IPR012341">
    <property type="entry name" value="6hp_glycosidase-like_sf"/>
</dbReference>
<dbReference type="EMBL" id="CAFABA010000059">
    <property type="protein sequence ID" value="CAB4831719.1"/>
    <property type="molecule type" value="Genomic_DNA"/>
</dbReference>
<evidence type="ECO:0000313" key="7">
    <source>
        <dbReference type="EMBL" id="CAB4894189.1"/>
    </source>
</evidence>
<dbReference type="GO" id="GO:0006487">
    <property type="term" value="P:protein N-linked glycosylation"/>
    <property type="evidence" value="ECO:0007669"/>
    <property type="project" value="TreeGrafter"/>
</dbReference>
<evidence type="ECO:0000313" key="5">
    <source>
        <dbReference type="EMBL" id="CAB4725800.1"/>
    </source>
</evidence>
<proteinExistence type="inferred from homology"/>
<evidence type="ECO:0000313" key="6">
    <source>
        <dbReference type="EMBL" id="CAB4831719.1"/>
    </source>
</evidence>
<protein>
    <submittedName>
        <fullName evidence="7">Unannotated protein</fullName>
    </submittedName>
</protein>
<dbReference type="AlphaFoldDB" id="A0A6J7FPZ2"/>
<dbReference type="Gene3D" id="1.50.10.10">
    <property type="match status" value="2"/>
</dbReference>
<keyword evidence="3" id="KW-0326">Glycosidase</keyword>
<organism evidence="7">
    <name type="scientific">freshwater metagenome</name>
    <dbReference type="NCBI Taxonomy" id="449393"/>
    <lineage>
        <taxon>unclassified sequences</taxon>
        <taxon>metagenomes</taxon>
        <taxon>ecological metagenomes</taxon>
    </lineage>
</organism>
<dbReference type="InterPro" id="IPR054491">
    <property type="entry name" value="MGH1-like_GH"/>
</dbReference>
<dbReference type="Pfam" id="PF22422">
    <property type="entry name" value="MGH1-like_GH"/>
    <property type="match status" value="1"/>
</dbReference>
<reference evidence="7" key="1">
    <citation type="submission" date="2020-05" db="EMBL/GenBank/DDBJ databases">
        <authorList>
            <person name="Chiriac C."/>
            <person name="Salcher M."/>
            <person name="Ghai R."/>
            <person name="Kavagutti S V."/>
        </authorList>
    </citation>
    <scope>NUCLEOTIDE SEQUENCE</scope>
</reference>
<name>A0A6J7FPZ2_9ZZZZ</name>
<evidence type="ECO:0000256" key="1">
    <source>
        <dbReference type="ARBA" id="ARBA00010833"/>
    </source>
</evidence>
<dbReference type="GO" id="GO:0005789">
    <property type="term" value="C:endoplasmic reticulum membrane"/>
    <property type="evidence" value="ECO:0007669"/>
    <property type="project" value="TreeGrafter"/>
</dbReference>
<sequence length="371" mass="40972">MLEAHWVPEGYAAPNSQVYPWQWLWDSCFHSIIWAELDRPERAMIELASALSTQDAHGFVPHMNYVRHPEFHASLWGRTGSSSITQPPMYGHTIAMLRSRGIEPPVDTVRRANAGLRFLLERRRRHVASNLVLLAHPWETGCDDSPRWDDLCLGGPFDLVRWKQRKVELVEAIDADAVGSPIGNHAFQVASVGFNALVAFNAFELGLEAPGLCDALDERFNVASSTWIDAGETEHGSGRARTLDGLLPVLVERVPARARRVLETALDDQAYGGLYGPAGVHRAEPSFAPSTYWRGPTWPQLAYLLWIAARRHGFATLAHELAVRTVAGAFRSDLAEFWNPDTGEGLGAIPQSWTGLAWVMAEAEGLSDPAG</sequence>
<gene>
    <name evidence="5" type="ORF">UFOPK2754_00133</name>
    <name evidence="6" type="ORF">UFOPK3139_01545</name>
    <name evidence="7" type="ORF">UFOPK3543_00477</name>
</gene>
<feature type="domain" description="Mannosylglycerate hydrolase MGH1-like glycoside hydrolase" evidence="4">
    <location>
        <begin position="19"/>
        <end position="354"/>
    </location>
</feature>
<keyword evidence="2" id="KW-0378">Hydrolase</keyword>
<evidence type="ECO:0000259" key="4">
    <source>
        <dbReference type="Pfam" id="PF22422"/>
    </source>
</evidence>
<dbReference type="GO" id="GO:0009311">
    <property type="term" value="P:oligosaccharide metabolic process"/>
    <property type="evidence" value="ECO:0007669"/>
    <property type="project" value="InterPro"/>
</dbReference>
<dbReference type="PANTHER" id="PTHR10412">
    <property type="entry name" value="MANNOSYL-OLIGOSACCHARIDE GLUCOSIDASE"/>
    <property type="match status" value="1"/>
</dbReference>
<comment type="similarity">
    <text evidence="1">Belongs to the glycosyl hydrolase 63 family.</text>
</comment>
<dbReference type="SUPFAM" id="SSF48208">
    <property type="entry name" value="Six-hairpin glycosidases"/>
    <property type="match status" value="1"/>
</dbReference>